<name>A0A542DUX6_9ACTN</name>
<sequence>MKWRLLGDVGLWAALSFLVLGESGARNDPYWYRALCIAVLALAIASRRKWPLAALALISWTEILVLAFALGT</sequence>
<feature type="transmembrane region" description="Helical" evidence="1">
    <location>
        <begin position="53"/>
        <end position="71"/>
    </location>
</feature>
<reference evidence="2 3" key="1">
    <citation type="submission" date="2019-06" db="EMBL/GenBank/DDBJ databases">
        <title>Sequencing the genomes of 1000 actinobacteria strains.</title>
        <authorList>
            <person name="Klenk H.-P."/>
        </authorList>
    </citation>
    <scope>NUCLEOTIDE SEQUENCE [LARGE SCALE GENOMIC DNA]</scope>
    <source>
        <strain evidence="2 3">DSM 17305</strain>
    </source>
</reference>
<evidence type="ECO:0000256" key="1">
    <source>
        <dbReference type="SAM" id="Phobius"/>
    </source>
</evidence>
<proteinExistence type="predicted"/>
<accession>A0A542DUX6</accession>
<dbReference type="RefSeq" id="WP_238332561.1">
    <property type="nucleotide sequence ID" value="NZ_BAAAKA010000010.1"/>
</dbReference>
<keyword evidence="3" id="KW-1185">Reference proteome</keyword>
<gene>
    <name evidence="2" type="ORF">FB475_6432</name>
</gene>
<organism evidence="2 3">
    <name type="scientific">Kribbella jejuensis</name>
    <dbReference type="NCBI Taxonomy" id="236068"/>
    <lineage>
        <taxon>Bacteria</taxon>
        <taxon>Bacillati</taxon>
        <taxon>Actinomycetota</taxon>
        <taxon>Actinomycetes</taxon>
        <taxon>Propionibacteriales</taxon>
        <taxon>Kribbellaceae</taxon>
        <taxon>Kribbella</taxon>
    </lineage>
</organism>
<keyword evidence="1" id="KW-1133">Transmembrane helix</keyword>
<keyword evidence="1" id="KW-0472">Membrane</keyword>
<keyword evidence="1" id="KW-0812">Transmembrane</keyword>
<evidence type="ECO:0000313" key="2">
    <source>
        <dbReference type="EMBL" id="TQJ06764.1"/>
    </source>
</evidence>
<dbReference type="AlphaFoldDB" id="A0A542DUX6"/>
<dbReference type="Proteomes" id="UP000316298">
    <property type="component" value="Unassembled WGS sequence"/>
</dbReference>
<protein>
    <submittedName>
        <fullName evidence="2">Uncharacterized protein</fullName>
    </submittedName>
</protein>
<feature type="transmembrane region" description="Helical" evidence="1">
    <location>
        <begin position="31"/>
        <end position="46"/>
    </location>
</feature>
<dbReference type="EMBL" id="VFMM01000003">
    <property type="protein sequence ID" value="TQJ06764.1"/>
    <property type="molecule type" value="Genomic_DNA"/>
</dbReference>
<evidence type="ECO:0000313" key="3">
    <source>
        <dbReference type="Proteomes" id="UP000316298"/>
    </source>
</evidence>
<comment type="caution">
    <text evidence="2">The sequence shown here is derived from an EMBL/GenBank/DDBJ whole genome shotgun (WGS) entry which is preliminary data.</text>
</comment>